<reference evidence="14 15" key="1">
    <citation type="submission" date="2016-06" db="EMBL/GenBank/DDBJ databases">
        <title>Respiratory ammonification of nitrate coupled to the oxidation of elemental sulfur in deep-sea autotrophic thermophilic bacteria.</title>
        <authorList>
            <person name="Slobodkina G.B."/>
            <person name="Mardanov A.V."/>
            <person name="Ravin N.V."/>
            <person name="Frolova A.A."/>
            <person name="Viryasiv M.B."/>
            <person name="Chernyh N.A."/>
            <person name="Bonch-Osmolovskaya E.A."/>
            <person name="Slobodkin A.I."/>
        </authorList>
    </citation>
    <scope>NUCLEOTIDE SEQUENCE [LARGE SCALE GENOMIC DNA]</scope>
    <source>
        <strain evidence="14 15">S69</strain>
    </source>
</reference>
<comment type="function">
    <text evidence="12 13">Key component of the proton channel; it plays a direct role in the translocation of protons across the membrane.</text>
</comment>
<evidence type="ECO:0000313" key="14">
    <source>
        <dbReference type="EMBL" id="OCC15765.1"/>
    </source>
</evidence>
<feature type="transmembrane region" description="Helical" evidence="12">
    <location>
        <begin position="201"/>
        <end position="225"/>
    </location>
</feature>
<keyword evidence="6 12" id="KW-0812">Transmembrane</keyword>
<evidence type="ECO:0000256" key="13">
    <source>
        <dbReference type="RuleBase" id="RU000483"/>
    </source>
</evidence>
<dbReference type="GO" id="GO:0005886">
    <property type="term" value="C:plasma membrane"/>
    <property type="evidence" value="ECO:0007669"/>
    <property type="project" value="UniProtKB-SubCell"/>
</dbReference>
<dbReference type="Proteomes" id="UP000093080">
    <property type="component" value="Unassembled WGS sequence"/>
</dbReference>
<accession>A0A1B9F7I4</accession>
<dbReference type="InterPro" id="IPR035908">
    <property type="entry name" value="F0_ATP_A_sf"/>
</dbReference>
<dbReference type="PANTHER" id="PTHR42823:SF3">
    <property type="entry name" value="ATP SYNTHASE SUBUNIT A, CHLOROPLASTIC"/>
    <property type="match status" value="1"/>
</dbReference>
<evidence type="ECO:0000256" key="8">
    <source>
        <dbReference type="ARBA" id="ARBA00022989"/>
    </source>
</evidence>
<protein>
    <recommendedName>
        <fullName evidence="12 13">ATP synthase subunit a</fullName>
    </recommendedName>
    <alternativeName>
        <fullName evidence="12">ATP synthase F0 sector subunit a</fullName>
    </alternativeName>
    <alternativeName>
        <fullName evidence="12">F-ATPase subunit 6</fullName>
    </alternativeName>
</protein>
<keyword evidence="8 12" id="KW-1133">Transmembrane helix</keyword>
<feature type="transmembrane region" description="Helical" evidence="12">
    <location>
        <begin position="120"/>
        <end position="139"/>
    </location>
</feature>
<keyword evidence="11 12" id="KW-0066">ATP synthesis</keyword>
<dbReference type="GO" id="GO:0045259">
    <property type="term" value="C:proton-transporting ATP synthase complex"/>
    <property type="evidence" value="ECO:0007669"/>
    <property type="project" value="UniProtKB-KW"/>
</dbReference>
<keyword evidence="7 12" id="KW-0375">Hydrogen ion transport</keyword>
<keyword evidence="10 12" id="KW-0472">Membrane</keyword>
<dbReference type="HAMAP" id="MF_01393">
    <property type="entry name" value="ATP_synth_a_bact"/>
    <property type="match status" value="1"/>
</dbReference>
<evidence type="ECO:0000256" key="6">
    <source>
        <dbReference type="ARBA" id="ARBA00022692"/>
    </source>
</evidence>
<dbReference type="PRINTS" id="PR00123">
    <property type="entry name" value="ATPASEA"/>
</dbReference>
<comment type="caution">
    <text evidence="14">The sequence shown here is derived from an EMBL/GenBank/DDBJ whole genome shotgun (WGS) entry which is preliminary data.</text>
</comment>
<evidence type="ECO:0000256" key="7">
    <source>
        <dbReference type="ARBA" id="ARBA00022781"/>
    </source>
</evidence>
<comment type="similarity">
    <text evidence="2 12 13">Belongs to the ATPase A chain family.</text>
</comment>
<evidence type="ECO:0000256" key="1">
    <source>
        <dbReference type="ARBA" id="ARBA00004141"/>
    </source>
</evidence>
<keyword evidence="4 12" id="KW-1003">Cell membrane</keyword>
<name>A0A1B9F7I4_9BACT</name>
<organism evidence="14 15">
    <name type="scientific">Dissulfuribacter thermophilus</name>
    <dbReference type="NCBI Taxonomy" id="1156395"/>
    <lineage>
        <taxon>Bacteria</taxon>
        <taxon>Pseudomonadati</taxon>
        <taxon>Thermodesulfobacteriota</taxon>
        <taxon>Dissulfuribacteria</taxon>
        <taxon>Dissulfuribacterales</taxon>
        <taxon>Dissulfuribacteraceae</taxon>
        <taxon>Dissulfuribacter</taxon>
    </lineage>
</organism>
<keyword evidence="15" id="KW-1185">Reference proteome</keyword>
<dbReference type="InterPro" id="IPR045082">
    <property type="entry name" value="ATP_syn_F0_a_bact/chloroplast"/>
</dbReference>
<keyword evidence="3 12" id="KW-0813">Transport</keyword>
<feature type="transmembrane region" description="Helical" evidence="12">
    <location>
        <begin position="37"/>
        <end position="53"/>
    </location>
</feature>
<gene>
    <name evidence="12" type="primary">atpB</name>
    <name evidence="14" type="ORF">DBT_0690</name>
</gene>
<dbReference type="InterPro" id="IPR000568">
    <property type="entry name" value="ATP_synth_F0_asu"/>
</dbReference>
<keyword evidence="5 12" id="KW-0138">CF(0)</keyword>
<dbReference type="PROSITE" id="PS00449">
    <property type="entry name" value="ATPASE_A"/>
    <property type="match status" value="1"/>
</dbReference>
<proteinExistence type="inferred from homology"/>
<dbReference type="SUPFAM" id="SSF81336">
    <property type="entry name" value="F1F0 ATP synthase subunit A"/>
    <property type="match status" value="1"/>
</dbReference>
<dbReference type="Gene3D" id="1.20.120.220">
    <property type="entry name" value="ATP synthase, F0 complex, subunit A"/>
    <property type="match status" value="1"/>
</dbReference>
<dbReference type="InterPro" id="IPR023011">
    <property type="entry name" value="ATP_synth_F0_asu_AS"/>
</dbReference>
<dbReference type="Pfam" id="PF00119">
    <property type="entry name" value="ATP-synt_A"/>
    <property type="match status" value="1"/>
</dbReference>
<dbReference type="GO" id="GO:0042777">
    <property type="term" value="P:proton motive force-driven plasma membrane ATP synthesis"/>
    <property type="evidence" value="ECO:0007669"/>
    <property type="project" value="TreeGrafter"/>
</dbReference>
<evidence type="ECO:0000256" key="9">
    <source>
        <dbReference type="ARBA" id="ARBA00023065"/>
    </source>
</evidence>
<evidence type="ECO:0000256" key="11">
    <source>
        <dbReference type="ARBA" id="ARBA00023310"/>
    </source>
</evidence>
<dbReference type="PATRIC" id="fig|1156395.6.peg.701"/>
<evidence type="ECO:0000256" key="10">
    <source>
        <dbReference type="ARBA" id="ARBA00023136"/>
    </source>
</evidence>
<comment type="subcellular location">
    <subcellularLocation>
        <location evidence="12 13">Cell membrane</location>
        <topology evidence="12 13">Multi-pass membrane protein</topology>
    </subcellularLocation>
    <subcellularLocation>
        <location evidence="1">Membrane</location>
        <topology evidence="1">Multi-pass membrane protein</topology>
    </subcellularLocation>
</comment>
<dbReference type="GO" id="GO:0046933">
    <property type="term" value="F:proton-transporting ATP synthase activity, rotational mechanism"/>
    <property type="evidence" value="ECO:0007669"/>
    <property type="project" value="UniProtKB-UniRule"/>
</dbReference>
<sequence>MEHPLLFLSIVLDALGLPAHGGDTVLAQVLAPHMQYDYLAMIICVVLAILATRRMEIIPRGLQNVMEMFVGGLEDFVTEQVGDRQKARMIFPMVATFGYVILISNYMGLIPGFMSPTANINVTLGYTVIAIVAYHALGIRFHGFKYIKHFMGPIPVMAPFFLVVETFSHIGRIASLSIRLFGNMMSKEMLLGLLFTMAGPYLAPLPIMLLGTLVCLLQAFIFVVLPVTYCAEAMAEAH</sequence>
<keyword evidence="9 12" id="KW-0406">Ion transport</keyword>
<dbReference type="AlphaFoldDB" id="A0A1B9F7I4"/>
<evidence type="ECO:0000313" key="15">
    <source>
        <dbReference type="Proteomes" id="UP000093080"/>
    </source>
</evidence>
<evidence type="ECO:0000256" key="12">
    <source>
        <dbReference type="HAMAP-Rule" id="MF_01393"/>
    </source>
</evidence>
<evidence type="ECO:0000256" key="4">
    <source>
        <dbReference type="ARBA" id="ARBA00022475"/>
    </source>
</evidence>
<dbReference type="STRING" id="1156395.DBT_0690"/>
<dbReference type="NCBIfam" id="TIGR01131">
    <property type="entry name" value="ATP_synt_6_or_A"/>
    <property type="match status" value="1"/>
</dbReference>
<feature type="transmembrane region" description="Helical" evidence="12">
    <location>
        <begin position="160"/>
        <end position="181"/>
    </location>
</feature>
<feature type="transmembrane region" description="Helical" evidence="12">
    <location>
        <begin position="90"/>
        <end position="114"/>
    </location>
</feature>
<evidence type="ECO:0000256" key="5">
    <source>
        <dbReference type="ARBA" id="ARBA00022547"/>
    </source>
</evidence>
<dbReference type="CDD" id="cd00310">
    <property type="entry name" value="ATP-synt_Fo_a_6"/>
    <property type="match status" value="1"/>
</dbReference>
<dbReference type="RefSeq" id="WP_067616404.1">
    <property type="nucleotide sequence ID" value="NZ_MAGO01000003.1"/>
</dbReference>
<dbReference type="EMBL" id="MAGO01000003">
    <property type="protein sequence ID" value="OCC15765.1"/>
    <property type="molecule type" value="Genomic_DNA"/>
</dbReference>
<dbReference type="PANTHER" id="PTHR42823">
    <property type="entry name" value="ATP SYNTHASE SUBUNIT A, CHLOROPLASTIC"/>
    <property type="match status" value="1"/>
</dbReference>
<dbReference type="OrthoDB" id="9789241at2"/>
<evidence type="ECO:0000256" key="3">
    <source>
        <dbReference type="ARBA" id="ARBA00022448"/>
    </source>
</evidence>
<evidence type="ECO:0000256" key="2">
    <source>
        <dbReference type="ARBA" id="ARBA00006810"/>
    </source>
</evidence>